<dbReference type="InterPro" id="IPR050556">
    <property type="entry name" value="Type_II_TA_system_RNase"/>
</dbReference>
<evidence type="ECO:0000256" key="5">
    <source>
        <dbReference type="ARBA" id="ARBA00022801"/>
    </source>
</evidence>
<comment type="similarity">
    <text evidence="7">Belongs to the PINc/VapC protein family.</text>
</comment>
<dbReference type="Gene3D" id="3.40.50.1010">
    <property type="entry name" value="5'-nuclease"/>
    <property type="match status" value="1"/>
</dbReference>
<dbReference type="PANTHER" id="PTHR33653:SF1">
    <property type="entry name" value="RIBONUCLEASE VAPC2"/>
    <property type="match status" value="1"/>
</dbReference>
<dbReference type="CDD" id="cd18746">
    <property type="entry name" value="PIN_VapC4-5_FitB-like"/>
    <property type="match status" value="1"/>
</dbReference>
<dbReference type="AlphaFoldDB" id="A0AAW8CLP7"/>
<evidence type="ECO:0000256" key="4">
    <source>
        <dbReference type="ARBA" id="ARBA00022723"/>
    </source>
</evidence>
<evidence type="ECO:0000313" key="10">
    <source>
        <dbReference type="Proteomes" id="UP001226020"/>
    </source>
</evidence>
<reference evidence="9 10" key="1">
    <citation type="journal article" date="2023" name="Front. Microbiol.">
        <title>Phylogeography and host specificity of Pasteurellaceae pathogenic to sea-farmed fish in the north-east Atlantic.</title>
        <authorList>
            <person name="Gulla S."/>
            <person name="Colquhoun D.J."/>
            <person name="Olsen A.B."/>
            <person name="Spilsberg B."/>
            <person name="Lagesen K."/>
            <person name="Aakesson C.P."/>
            <person name="Strom S."/>
            <person name="Manji F."/>
            <person name="Birkbeck T.H."/>
            <person name="Nilsen H.K."/>
        </authorList>
    </citation>
    <scope>NUCLEOTIDE SEQUENCE [LARGE SCALE GENOMIC DNA]</scope>
    <source>
        <strain evidence="9 10">NVIB3131</strain>
    </source>
</reference>
<dbReference type="GO" id="GO:0016787">
    <property type="term" value="F:hydrolase activity"/>
    <property type="evidence" value="ECO:0007669"/>
    <property type="project" value="UniProtKB-KW"/>
</dbReference>
<dbReference type="GO" id="GO:0004518">
    <property type="term" value="F:nuclease activity"/>
    <property type="evidence" value="ECO:0007669"/>
    <property type="project" value="UniProtKB-KW"/>
</dbReference>
<keyword evidence="4" id="KW-0479">Metal-binding</keyword>
<evidence type="ECO:0000256" key="1">
    <source>
        <dbReference type="ARBA" id="ARBA00001946"/>
    </source>
</evidence>
<evidence type="ECO:0000256" key="2">
    <source>
        <dbReference type="ARBA" id="ARBA00022649"/>
    </source>
</evidence>
<dbReference type="EMBL" id="JASAXT010000026">
    <property type="protein sequence ID" value="MDP8149386.1"/>
    <property type="molecule type" value="Genomic_DNA"/>
</dbReference>
<keyword evidence="2" id="KW-1277">Toxin-antitoxin system</keyword>
<dbReference type="Pfam" id="PF01850">
    <property type="entry name" value="PIN"/>
    <property type="match status" value="1"/>
</dbReference>
<evidence type="ECO:0000256" key="6">
    <source>
        <dbReference type="ARBA" id="ARBA00022842"/>
    </source>
</evidence>
<gene>
    <name evidence="9" type="ORF">QJU57_09935</name>
</gene>
<comment type="cofactor">
    <cofactor evidence="1">
        <name>Mg(2+)</name>
        <dbReference type="ChEBI" id="CHEBI:18420"/>
    </cofactor>
</comment>
<dbReference type="Proteomes" id="UP001226020">
    <property type="component" value="Unassembled WGS sequence"/>
</dbReference>
<dbReference type="GeneID" id="300272125"/>
<dbReference type="InterPro" id="IPR029060">
    <property type="entry name" value="PIN-like_dom_sf"/>
</dbReference>
<evidence type="ECO:0000259" key="8">
    <source>
        <dbReference type="Pfam" id="PF01850"/>
    </source>
</evidence>
<dbReference type="PANTHER" id="PTHR33653">
    <property type="entry name" value="RIBONUCLEASE VAPC2"/>
    <property type="match status" value="1"/>
</dbReference>
<evidence type="ECO:0000256" key="3">
    <source>
        <dbReference type="ARBA" id="ARBA00022722"/>
    </source>
</evidence>
<dbReference type="SUPFAM" id="SSF88723">
    <property type="entry name" value="PIN domain-like"/>
    <property type="match status" value="1"/>
</dbReference>
<proteinExistence type="inferred from homology"/>
<dbReference type="InterPro" id="IPR002716">
    <property type="entry name" value="PIN_dom"/>
</dbReference>
<dbReference type="RefSeq" id="WP_306347832.1">
    <property type="nucleotide sequence ID" value="NZ_JASAVU010000039.1"/>
</dbReference>
<keyword evidence="6" id="KW-0460">Magnesium</keyword>
<organism evidence="9 10">
    <name type="scientific">Phocoenobacter atlanticus subsp. atlanticus</name>
    <dbReference type="NCBI Taxonomy" id="3061285"/>
    <lineage>
        <taxon>Bacteria</taxon>
        <taxon>Pseudomonadati</taxon>
        <taxon>Pseudomonadota</taxon>
        <taxon>Gammaproteobacteria</taxon>
        <taxon>Pasteurellales</taxon>
        <taxon>Pasteurellaceae</taxon>
        <taxon>Phocoenobacter</taxon>
        <taxon>Phocoenobacter atlanticus</taxon>
    </lineage>
</organism>
<evidence type="ECO:0000256" key="7">
    <source>
        <dbReference type="ARBA" id="ARBA00038093"/>
    </source>
</evidence>
<protein>
    <submittedName>
        <fullName evidence="9">Type II toxin-antitoxin system VapC family toxin</fullName>
    </submittedName>
</protein>
<feature type="domain" description="PIN" evidence="8">
    <location>
        <begin position="3"/>
        <end position="124"/>
    </location>
</feature>
<keyword evidence="3" id="KW-0540">Nuclease</keyword>
<accession>A0AAW8CLP7</accession>
<evidence type="ECO:0000313" key="9">
    <source>
        <dbReference type="EMBL" id="MDP8149386.1"/>
    </source>
</evidence>
<dbReference type="GO" id="GO:0046872">
    <property type="term" value="F:metal ion binding"/>
    <property type="evidence" value="ECO:0007669"/>
    <property type="project" value="UniProtKB-KW"/>
</dbReference>
<keyword evidence="10" id="KW-1185">Reference proteome</keyword>
<keyword evidence="5" id="KW-0378">Hydrolase</keyword>
<comment type="caution">
    <text evidence="9">The sequence shown here is derived from an EMBL/GenBank/DDBJ whole genome shotgun (WGS) entry which is preliminary data.</text>
</comment>
<name>A0AAW8CLP7_9PAST</name>
<sequence>MNYLLDTCVISELVKHTPNENVITWLNEHADETLFLSVVTIGEIRKGLTKLPESKKKQMLTHWLLALTENYRSRIYSVNLDVAENWGIIQGQAEKCGTPLSSIDSLIAATAQTYNLVVVTRNEKDFVSSNVPILNPWKSNPHA</sequence>